<organism evidence="1 2">
    <name type="scientific">Jiangella alkaliphila</name>
    <dbReference type="NCBI Taxonomy" id="419479"/>
    <lineage>
        <taxon>Bacteria</taxon>
        <taxon>Bacillati</taxon>
        <taxon>Actinomycetota</taxon>
        <taxon>Actinomycetes</taxon>
        <taxon>Jiangellales</taxon>
        <taxon>Jiangellaceae</taxon>
        <taxon>Jiangella</taxon>
    </lineage>
</organism>
<proteinExistence type="predicted"/>
<sequence>MHVQLNYRNEIPQIASADYLTGLVSGWQIDEAVSPALADPVYIGIRYRRDIEVDRVPMSDDVALELDPLAEGGTELTVIARSFRGDDNEVTVEQLLARAHGYIIEEFLKSSSDKMHEVWGRRA</sequence>
<evidence type="ECO:0000313" key="2">
    <source>
        <dbReference type="Proteomes" id="UP000182977"/>
    </source>
</evidence>
<keyword evidence="2" id="KW-1185">Reference proteome</keyword>
<reference evidence="2" key="1">
    <citation type="submission" date="2016-10" db="EMBL/GenBank/DDBJ databases">
        <authorList>
            <person name="Varghese N."/>
            <person name="Submissions S."/>
        </authorList>
    </citation>
    <scope>NUCLEOTIDE SEQUENCE [LARGE SCALE GENOMIC DNA]</scope>
    <source>
        <strain evidence="2">DSM 45079</strain>
    </source>
</reference>
<name>A0A1H2H3T2_9ACTN</name>
<evidence type="ECO:0000313" key="1">
    <source>
        <dbReference type="EMBL" id="SDU26547.1"/>
    </source>
</evidence>
<dbReference type="AlphaFoldDB" id="A0A1H2H3T2"/>
<protein>
    <submittedName>
        <fullName evidence="1">Uncharacterized protein</fullName>
    </submittedName>
</protein>
<dbReference type="EMBL" id="LT629791">
    <property type="protein sequence ID" value="SDU26547.1"/>
    <property type="molecule type" value="Genomic_DNA"/>
</dbReference>
<dbReference type="Proteomes" id="UP000182977">
    <property type="component" value="Chromosome I"/>
</dbReference>
<gene>
    <name evidence="1" type="ORF">SAMN04488563_0829</name>
</gene>
<accession>A0A1H2H3T2</accession>